<name>A0A835GQB0_SPOEX</name>
<proteinExistence type="predicted"/>
<comment type="caution">
    <text evidence="2">The sequence shown here is derived from an EMBL/GenBank/DDBJ whole genome shotgun (WGS) entry which is preliminary data.</text>
</comment>
<keyword evidence="3" id="KW-1185">Reference proteome</keyword>
<dbReference type="Proteomes" id="UP000648187">
    <property type="component" value="Unassembled WGS sequence"/>
</dbReference>
<gene>
    <name evidence="2" type="ORF">HW555_002457</name>
</gene>
<feature type="compositionally biased region" description="Polar residues" evidence="1">
    <location>
        <begin position="93"/>
        <end position="106"/>
    </location>
</feature>
<feature type="non-terminal residue" evidence="2">
    <location>
        <position position="1"/>
    </location>
</feature>
<feature type="region of interest" description="Disordered" evidence="1">
    <location>
        <begin position="1"/>
        <end position="25"/>
    </location>
</feature>
<feature type="compositionally biased region" description="Low complexity" evidence="1">
    <location>
        <begin position="1"/>
        <end position="12"/>
    </location>
</feature>
<reference evidence="2" key="1">
    <citation type="submission" date="2020-08" db="EMBL/GenBank/DDBJ databases">
        <title>Spodoptera exigua strain:BAW_Kor-Di-RS1 Genome sequencing and assembly.</title>
        <authorList>
            <person name="Kim J."/>
            <person name="Nam H.Y."/>
            <person name="Kwon M."/>
            <person name="Choi J.H."/>
            <person name="Cho S.R."/>
            <person name="Kim G.-H."/>
        </authorList>
    </citation>
    <scope>NUCLEOTIDE SEQUENCE</scope>
    <source>
        <strain evidence="2">BAW_Kor-Di-RS1</strain>
        <tissue evidence="2">Whole-body</tissue>
    </source>
</reference>
<evidence type="ECO:0000256" key="1">
    <source>
        <dbReference type="SAM" id="MobiDB-lite"/>
    </source>
</evidence>
<evidence type="ECO:0000313" key="2">
    <source>
        <dbReference type="EMBL" id="KAF9421524.1"/>
    </source>
</evidence>
<dbReference type="EMBL" id="JACKWZ010000023">
    <property type="protein sequence ID" value="KAF9421524.1"/>
    <property type="molecule type" value="Genomic_DNA"/>
</dbReference>
<accession>A0A835GQB0</accession>
<protein>
    <submittedName>
        <fullName evidence="2">Uncharacterized protein</fullName>
    </submittedName>
</protein>
<feature type="region of interest" description="Disordered" evidence="1">
    <location>
        <begin position="80"/>
        <end position="106"/>
    </location>
</feature>
<evidence type="ECO:0000313" key="3">
    <source>
        <dbReference type="Proteomes" id="UP000648187"/>
    </source>
</evidence>
<dbReference type="AlphaFoldDB" id="A0A835GQB0"/>
<organism evidence="2 3">
    <name type="scientific">Spodoptera exigua</name>
    <name type="common">Beet armyworm</name>
    <name type="synonym">Noctua fulgens</name>
    <dbReference type="NCBI Taxonomy" id="7107"/>
    <lineage>
        <taxon>Eukaryota</taxon>
        <taxon>Metazoa</taxon>
        <taxon>Ecdysozoa</taxon>
        <taxon>Arthropoda</taxon>
        <taxon>Hexapoda</taxon>
        <taxon>Insecta</taxon>
        <taxon>Pterygota</taxon>
        <taxon>Neoptera</taxon>
        <taxon>Endopterygota</taxon>
        <taxon>Lepidoptera</taxon>
        <taxon>Glossata</taxon>
        <taxon>Ditrysia</taxon>
        <taxon>Noctuoidea</taxon>
        <taxon>Noctuidae</taxon>
        <taxon>Amphipyrinae</taxon>
        <taxon>Spodoptera</taxon>
    </lineage>
</organism>
<feature type="compositionally biased region" description="Basic residues" evidence="1">
    <location>
        <begin position="80"/>
        <end position="90"/>
    </location>
</feature>
<sequence>LCASHSRQGSLGRRLRRVDASPRDRRSWDTTWGTRSCMRGHRAWAGTAHPARRLHLDTDPELSQFVRDYDLGGEAKRKNSKCKHAGKIHRQSVMISATSPHSTEEY</sequence>